<dbReference type="EMBL" id="JAUTXU010000002">
    <property type="protein sequence ID" value="KAK3725479.1"/>
    <property type="molecule type" value="Genomic_DNA"/>
</dbReference>
<reference evidence="1" key="1">
    <citation type="submission" date="2023-07" db="EMBL/GenBank/DDBJ databases">
        <title>Black Yeasts Isolated from many extreme environments.</title>
        <authorList>
            <person name="Coleine C."/>
            <person name="Stajich J.E."/>
            <person name="Selbmann L."/>
        </authorList>
    </citation>
    <scope>NUCLEOTIDE SEQUENCE</scope>
    <source>
        <strain evidence="1">CCFEE 5714</strain>
    </source>
</reference>
<dbReference type="Proteomes" id="UP001281147">
    <property type="component" value="Unassembled WGS sequence"/>
</dbReference>
<organism evidence="1 2">
    <name type="scientific">Vermiconidia calcicola</name>
    <dbReference type="NCBI Taxonomy" id="1690605"/>
    <lineage>
        <taxon>Eukaryota</taxon>
        <taxon>Fungi</taxon>
        <taxon>Dikarya</taxon>
        <taxon>Ascomycota</taxon>
        <taxon>Pezizomycotina</taxon>
        <taxon>Dothideomycetes</taxon>
        <taxon>Dothideomycetidae</taxon>
        <taxon>Mycosphaerellales</taxon>
        <taxon>Extremaceae</taxon>
        <taxon>Vermiconidia</taxon>
    </lineage>
</organism>
<evidence type="ECO:0000313" key="2">
    <source>
        <dbReference type="Proteomes" id="UP001281147"/>
    </source>
</evidence>
<protein>
    <submittedName>
        <fullName evidence="1">Uncharacterized protein</fullName>
    </submittedName>
</protein>
<gene>
    <name evidence="1" type="ORF">LTR37_000449</name>
</gene>
<name>A0ACC3P0E8_9PEZI</name>
<evidence type="ECO:0000313" key="1">
    <source>
        <dbReference type="EMBL" id="KAK3725479.1"/>
    </source>
</evidence>
<accession>A0ACC3P0E8</accession>
<comment type="caution">
    <text evidence="1">The sequence shown here is derived from an EMBL/GenBank/DDBJ whole genome shotgun (WGS) entry which is preliminary data.</text>
</comment>
<keyword evidence="2" id="KW-1185">Reference proteome</keyword>
<proteinExistence type="predicted"/>
<sequence length="157" mass="17777">MEPIPPRNRWDLEIVRNQLLPDSNVNKTETEAPVTPHPRSPALKEAETQIQAASASVAKARTQADENVQVLEDTIARLKAEKQSLQNDLDTARYWNGVYCRRAEEVKKEKEAAVERMQKQEKIVGVAKKIAGFNGHIGYQTWIKTLEELKKTVAESE</sequence>